<feature type="domain" description="DNA primase/nucleoside triphosphatase C-terminal" evidence="1">
    <location>
        <begin position="124"/>
        <end position="191"/>
    </location>
</feature>
<evidence type="ECO:0000313" key="4">
    <source>
        <dbReference type="Proteomes" id="UP000029864"/>
    </source>
</evidence>
<dbReference type="RefSeq" id="WP_035840809.1">
    <property type="nucleotide sequence ID" value="NZ_JACHBQ010000001.1"/>
</dbReference>
<evidence type="ECO:0000313" key="3">
    <source>
        <dbReference type="EMBL" id="MBB5643525.1"/>
    </source>
</evidence>
<dbReference type="Pfam" id="PF03288">
    <property type="entry name" value="Pox_D5"/>
    <property type="match status" value="1"/>
</dbReference>
<dbReference type="Proteomes" id="UP000561726">
    <property type="component" value="Unassembled WGS sequence"/>
</dbReference>
<evidence type="ECO:0000313" key="2">
    <source>
        <dbReference type="EMBL" id="KGJ71637.1"/>
    </source>
</evidence>
<gene>
    <name evidence="3" type="ORF">BJ997_004073</name>
    <name evidence="2" type="ORF">GY21_20805</name>
</gene>
<dbReference type="EMBL" id="JPXF01000165">
    <property type="protein sequence ID" value="KGJ71637.1"/>
    <property type="molecule type" value="Genomic_DNA"/>
</dbReference>
<evidence type="ECO:0000259" key="1">
    <source>
        <dbReference type="Pfam" id="PF03288"/>
    </source>
</evidence>
<organism evidence="2 4">
    <name type="scientific">Cryobacterium roopkundense</name>
    <dbReference type="NCBI Taxonomy" id="1001240"/>
    <lineage>
        <taxon>Bacteria</taxon>
        <taxon>Bacillati</taxon>
        <taxon>Actinomycetota</taxon>
        <taxon>Actinomycetes</taxon>
        <taxon>Micrococcales</taxon>
        <taxon>Microbacteriaceae</taxon>
        <taxon>Cryobacterium</taxon>
    </lineage>
</organism>
<reference evidence="3 5" key="2">
    <citation type="submission" date="2020-08" db="EMBL/GenBank/DDBJ databases">
        <title>Sequencing the genomes of 1000 actinobacteria strains.</title>
        <authorList>
            <person name="Klenk H.-P."/>
        </authorList>
    </citation>
    <scope>NUCLEOTIDE SEQUENCE [LARGE SCALE GENOMIC DNA]</scope>
    <source>
        <strain evidence="3 5">DSM 21065</strain>
    </source>
</reference>
<dbReference type="Proteomes" id="UP000029864">
    <property type="component" value="Unassembled WGS sequence"/>
</dbReference>
<proteinExistence type="predicted"/>
<dbReference type="OrthoDB" id="5120189at2"/>
<evidence type="ECO:0000313" key="5">
    <source>
        <dbReference type="Proteomes" id="UP000561726"/>
    </source>
</evidence>
<sequence length="254" mass="27701">MHNTEQTLGTAIAELNCLSPGAPATLGELNALNVARDCIDELLRSCVSQLRAEAATRHSWGAIAHVLDASPRGTQQKYSPALVTAVSGAGLLLDLHRPVLAPALGHDHDDQTQLEHRLDLVVHANDRISAFWKEFAPRFAWDFLPTEFLHALYVEWMTTEVVGEEPLGKAAFTGRLTKIVSAESVISEPVSVGNASTQAAAPDGWRYTRARAQRLMRAAESMADQLHGWSPDSSGNAIYGLHRNTRRQPSRAGR</sequence>
<dbReference type="AlphaFoldDB" id="A0A099J2A1"/>
<name>A0A099J2A1_9MICO</name>
<comment type="caution">
    <text evidence="2">The sequence shown here is derived from an EMBL/GenBank/DDBJ whole genome shotgun (WGS) entry which is preliminary data.</text>
</comment>
<accession>A0A099J2A1</accession>
<keyword evidence="4" id="KW-1185">Reference proteome</keyword>
<protein>
    <recommendedName>
        <fullName evidence="1">DNA primase/nucleoside triphosphatase C-terminal domain-containing protein</fullName>
    </recommendedName>
</protein>
<reference evidence="2 4" key="1">
    <citation type="submission" date="2014-08" db="EMBL/GenBank/DDBJ databases">
        <authorList>
            <person name="Sisinthy S."/>
        </authorList>
    </citation>
    <scope>NUCLEOTIDE SEQUENCE [LARGE SCALE GENOMIC DNA]</scope>
    <source>
        <strain evidence="2 4">RuG17</strain>
    </source>
</reference>
<dbReference type="EMBL" id="JACHBQ010000001">
    <property type="protein sequence ID" value="MBB5643525.1"/>
    <property type="molecule type" value="Genomic_DNA"/>
</dbReference>
<dbReference type="InterPro" id="IPR004968">
    <property type="entry name" value="DNA_primase/NTPase_C"/>
</dbReference>